<keyword evidence="3" id="KW-1185">Reference proteome</keyword>
<reference evidence="2" key="1">
    <citation type="submission" date="2018-02" db="EMBL/GenBank/DDBJ databases">
        <authorList>
            <person name="Kim S.-K."/>
            <person name="Jung H.-I."/>
            <person name="Lee S.-W."/>
        </authorList>
    </citation>
    <scope>NUCLEOTIDE SEQUENCE</scope>
    <source>
        <strain evidence="2">SK3146</strain>
    </source>
</reference>
<gene>
    <name evidence="2" type="ORF">SK3146_06083</name>
</gene>
<organism evidence="2 3">
    <name type="scientific">Paenibacillus konkukensis</name>
    <dbReference type="NCBI Taxonomy" id="2020716"/>
    <lineage>
        <taxon>Bacteria</taxon>
        <taxon>Bacillati</taxon>
        <taxon>Bacillota</taxon>
        <taxon>Bacilli</taxon>
        <taxon>Bacillales</taxon>
        <taxon>Paenibacillaceae</taxon>
        <taxon>Paenibacillus</taxon>
    </lineage>
</organism>
<proteinExistence type="predicted"/>
<evidence type="ECO:0000256" key="1">
    <source>
        <dbReference type="SAM" id="Phobius"/>
    </source>
</evidence>
<protein>
    <submittedName>
        <fullName evidence="2">Phospho-N-acetylmuramoyl-pentapeptide-transferase</fullName>
    </submittedName>
</protein>
<feature type="transmembrane region" description="Helical" evidence="1">
    <location>
        <begin position="6"/>
        <end position="27"/>
    </location>
</feature>
<accession>A0ABY4RWM7</accession>
<keyword evidence="1" id="KW-0812">Transmembrane</keyword>
<feature type="transmembrane region" description="Helical" evidence="1">
    <location>
        <begin position="48"/>
        <end position="67"/>
    </location>
</feature>
<dbReference type="EMBL" id="CP027059">
    <property type="protein sequence ID" value="UQZ86790.1"/>
    <property type="molecule type" value="Genomic_DNA"/>
</dbReference>
<keyword evidence="1" id="KW-1133">Transmembrane helix</keyword>
<evidence type="ECO:0000313" key="2">
    <source>
        <dbReference type="EMBL" id="UQZ86790.1"/>
    </source>
</evidence>
<dbReference type="Proteomes" id="UP001057134">
    <property type="component" value="Chromosome"/>
</dbReference>
<name>A0ABY4RWM7_9BACL</name>
<sequence length="92" mass="9746">MLIVSLTIFTMTFVIVAALCPVLIRGLRTLRLTQPIRSQLPADHQAKRGTPLMAGIILMIGNVVLLATHPGISLFSSAPSICYSASSAALTI</sequence>
<evidence type="ECO:0000313" key="3">
    <source>
        <dbReference type="Proteomes" id="UP001057134"/>
    </source>
</evidence>
<keyword evidence="1" id="KW-0472">Membrane</keyword>
<reference evidence="2" key="2">
    <citation type="journal article" date="2021" name="J Anim Sci Technol">
        <title>Complete genome sequence of Paenibacillus konkukensis sp. nov. SK3146 as a potential probiotic strain.</title>
        <authorList>
            <person name="Jung H.I."/>
            <person name="Park S."/>
            <person name="Niu K.M."/>
            <person name="Lee S.W."/>
            <person name="Kothari D."/>
            <person name="Yi K.J."/>
            <person name="Kim S.K."/>
        </authorList>
    </citation>
    <scope>NUCLEOTIDE SEQUENCE</scope>
    <source>
        <strain evidence="2">SK3146</strain>
    </source>
</reference>